<dbReference type="GO" id="GO:0009506">
    <property type="term" value="C:plasmodesma"/>
    <property type="evidence" value="ECO:0007669"/>
    <property type="project" value="TreeGrafter"/>
</dbReference>
<dbReference type="PANTHER" id="PTHR33136">
    <property type="entry name" value="RAPID ALKALINIZATION FACTOR-LIKE"/>
    <property type="match status" value="1"/>
</dbReference>
<dbReference type="InterPro" id="IPR008801">
    <property type="entry name" value="RALF"/>
</dbReference>
<dbReference type="AlphaFoldDB" id="A0A200QWK8"/>
<keyword evidence="7" id="KW-1185">Reference proteome</keyword>
<proteinExistence type="inferred from homology"/>
<evidence type="ECO:0000313" key="7">
    <source>
        <dbReference type="Proteomes" id="UP000195402"/>
    </source>
</evidence>
<keyword evidence="2" id="KW-0372">Hormone</keyword>
<feature type="signal peptide" evidence="5">
    <location>
        <begin position="1"/>
        <end position="21"/>
    </location>
</feature>
<dbReference type="OrthoDB" id="1613518at2759"/>
<evidence type="ECO:0000256" key="1">
    <source>
        <dbReference type="ARBA" id="ARBA00009178"/>
    </source>
</evidence>
<sequence length="123" mass="13265">MATNSVSVVLVIFTIFITTLALSISTVDSTGDHLFGWIPTRSLSSSSLTCEGSIAECQSDNEFQMDSEINRRILATTDYISYEALKANTVSCSISGAPYYNCKQGAEANPQTRGCSTITQCRS</sequence>
<dbReference type="GO" id="GO:0019722">
    <property type="term" value="P:calcium-mediated signaling"/>
    <property type="evidence" value="ECO:0007669"/>
    <property type="project" value="TreeGrafter"/>
</dbReference>
<dbReference type="OMA" id="SISECMM"/>
<dbReference type="Pfam" id="PF05498">
    <property type="entry name" value="RALF"/>
    <property type="match status" value="1"/>
</dbReference>
<organism evidence="6 7">
    <name type="scientific">Macleaya cordata</name>
    <name type="common">Five-seeded plume-poppy</name>
    <name type="synonym">Bocconia cordata</name>
    <dbReference type="NCBI Taxonomy" id="56857"/>
    <lineage>
        <taxon>Eukaryota</taxon>
        <taxon>Viridiplantae</taxon>
        <taxon>Streptophyta</taxon>
        <taxon>Embryophyta</taxon>
        <taxon>Tracheophyta</taxon>
        <taxon>Spermatophyta</taxon>
        <taxon>Magnoliopsida</taxon>
        <taxon>Ranunculales</taxon>
        <taxon>Papaveraceae</taxon>
        <taxon>Papaveroideae</taxon>
        <taxon>Macleaya</taxon>
    </lineage>
</organism>
<reference evidence="6 7" key="1">
    <citation type="journal article" date="2017" name="Mol. Plant">
        <title>The Genome of Medicinal Plant Macleaya cordata Provides New Insights into Benzylisoquinoline Alkaloids Metabolism.</title>
        <authorList>
            <person name="Liu X."/>
            <person name="Liu Y."/>
            <person name="Huang P."/>
            <person name="Ma Y."/>
            <person name="Qing Z."/>
            <person name="Tang Q."/>
            <person name="Cao H."/>
            <person name="Cheng P."/>
            <person name="Zheng Y."/>
            <person name="Yuan Z."/>
            <person name="Zhou Y."/>
            <person name="Liu J."/>
            <person name="Tang Z."/>
            <person name="Zhuo Y."/>
            <person name="Zhang Y."/>
            <person name="Yu L."/>
            <person name="Huang J."/>
            <person name="Yang P."/>
            <person name="Peng Q."/>
            <person name="Zhang J."/>
            <person name="Jiang W."/>
            <person name="Zhang Z."/>
            <person name="Lin K."/>
            <person name="Ro D.K."/>
            <person name="Chen X."/>
            <person name="Xiong X."/>
            <person name="Shang Y."/>
            <person name="Huang S."/>
            <person name="Zeng J."/>
        </authorList>
    </citation>
    <scope>NUCLEOTIDE SEQUENCE [LARGE SCALE GENOMIC DNA]</scope>
    <source>
        <strain evidence="7">cv. BLH2017</strain>
        <tissue evidence="6">Root</tissue>
    </source>
</reference>
<evidence type="ECO:0000256" key="5">
    <source>
        <dbReference type="SAM" id="SignalP"/>
    </source>
</evidence>
<dbReference type="FunCoup" id="A0A200QWK8">
    <property type="interactions" value="102"/>
</dbReference>
<dbReference type="InParanoid" id="A0A200QWK8"/>
<comment type="similarity">
    <text evidence="1">Belongs to the plant rapid alkalinization factor (RALF) family.</text>
</comment>
<dbReference type="Proteomes" id="UP000195402">
    <property type="component" value="Unassembled WGS sequence"/>
</dbReference>
<accession>A0A200QWK8</accession>
<gene>
    <name evidence="6" type="ORF">BVC80_8955g30</name>
</gene>
<evidence type="ECO:0000256" key="3">
    <source>
        <dbReference type="ARBA" id="ARBA00022729"/>
    </source>
</evidence>
<feature type="chain" id="PRO_5012600392" evidence="5">
    <location>
        <begin position="22"/>
        <end position="123"/>
    </location>
</feature>
<protein>
    <submittedName>
        <fullName evidence="6">Rapid ALkalinization Factor</fullName>
    </submittedName>
</protein>
<dbReference type="PANTHER" id="PTHR33136:SF13">
    <property type="entry name" value="OS10G0328900 PROTEIN"/>
    <property type="match status" value="1"/>
</dbReference>
<dbReference type="GO" id="GO:0005179">
    <property type="term" value="F:hormone activity"/>
    <property type="evidence" value="ECO:0007669"/>
    <property type="project" value="UniProtKB-KW"/>
</dbReference>
<keyword evidence="4" id="KW-1015">Disulfide bond</keyword>
<evidence type="ECO:0000256" key="4">
    <source>
        <dbReference type="ARBA" id="ARBA00023157"/>
    </source>
</evidence>
<name>A0A200QWK8_MACCD</name>
<keyword evidence="3 5" id="KW-0732">Signal</keyword>
<evidence type="ECO:0000313" key="6">
    <source>
        <dbReference type="EMBL" id="OVA14863.1"/>
    </source>
</evidence>
<dbReference type="STRING" id="56857.A0A200QWK8"/>
<comment type="caution">
    <text evidence="6">The sequence shown here is derived from an EMBL/GenBank/DDBJ whole genome shotgun (WGS) entry which is preliminary data.</text>
</comment>
<evidence type="ECO:0000256" key="2">
    <source>
        <dbReference type="ARBA" id="ARBA00022702"/>
    </source>
</evidence>
<dbReference type="EMBL" id="MVGT01000943">
    <property type="protein sequence ID" value="OVA14863.1"/>
    <property type="molecule type" value="Genomic_DNA"/>
</dbReference>